<evidence type="ECO:0000313" key="1">
    <source>
        <dbReference type="EMBL" id="VDK79624.1"/>
    </source>
</evidence>
<dbReference type="EMBL" id="UYRU01043015">
    <property type="protein sequence ID" value="VDK79624.1"/>
    <property type="molecule type" value="Genomic_DNA"/>
</dbReference>
<accession>A0A3P6UN91</accession>
<dbReference type="Proteomes" id="UP000281553">
    <property type="component" value="Unassembled WGS sequence"/>
</dbReference>
<reference evidence="1 2" key="1">
    <citation type="submission" date="2018-11" db="EMBL/GenBank/DDBJ databases">
        <authorList>
            <consortium name="Pathogen Informatics"/>
        </authorList>
    </citation>
    <scope>NUCLEOTIDE SEQUENCE [LARGE SCALE GENOMIC DNA]</scope>
</reference>
<protein>
    <submittedName>
        <fullName evidence="1">Uncharacterized protein</fullName>
    </submittedName>
</protein>
<gene>
    <name evidence="1" type="ORF">DILT_LOCUS3030</name>
</gene>
<dbReference type="OrthoDB" id="10071239at2759"/>
<evidence type="ECO:0000313" key="2">
    <source>
        <dbReference type="Proteomes" id="UP000281553"/>
    </source>
</evidence>
<sequence>MTGKSAGDNRQKHWSETTTSMEQALMVGYTRQFYQTIRQVNHWLEHFEYLFSFDEQPSTLSLSCKAELNPSPSYAVPCDLPSEDKGADAIQRLRNTKAAGEDGTSAEIGKYFADTLTSWLHEVVKEAWRD</sequence>
<keyword evidence="2" id="KW-1185">Reference proteome</keyword>
<proteinExistence type="predicted"/>
<dbReference type="AlphaFoldDB" id="A0A3P6UN91"/>
<organism evidence="1 2">
    <name type="scientific">Dibothriocephalus latus</name>
    <name type="common">Fish tapeworm</name>
    <name type="synonym">Diphyllobothrium latum</name>
    <dbReference type="NCBI Taxonomy" id="60516"/>
    <lineage>
        <taxon>Eukaryota</taxon>
        <taxon>Metazoa</taxon>
        <taxon>Spiralia</taxon>
        <taxon>Lophotrochozoa</taxon>
        <taxon>Platyhelminthes</taxon>
        <taxon>Cestoda</taxon>
        <taxon>Eucestoda</taxon>
        <taxon>Diphyllobothriidea</taxon>
        <taxon>Diphyllobothriidae</taxon>
        <taxon>Dibothriocephalus</taxon>
    </lineage>
</organism>
<name>A0A3P6UN91_DIBLA</name>